<dbReference type="AlphaFoldDB" id="A0A1C5A9Y6"/>
<organism evidence="2 3">
    <name type="scientific">Micromonospora echinospora</name>
    <name type="common">Micromonospora purpurea</name>
    <dbReference type="NCBI Taxonomy" id="1877"/>
    <lineage>
        <taxon>Bacteria</taxon>
        <taxon>Bacillati</taxon>
        <taxon>Actinomycetota</taxon>
        <taxon>Actinomycetes</taxon>
        <taxon>Micromonosporales</taxon>
        <taxon>Micromonosporaceae</taxon>
        <taxon>Micromonospora</taxon>
    </lineage>
</organism>
<dbReference type="CDD" id="cd08860">
    <property type="entry name" value="TcmN_ARO-CYC_like"/>
    <property type="match status" value="1"/>
</dbReference>
<dbReference type="EMBL" id="LT607413">
    <property type="protein sequence ID" value="SCF42038.1"/>
    <property type="molecule type" value="Genomic_DNA"/>
</dbReference>
<evidence type="ECO:0000313" key="3">
    <source>
        <dbReference type="Proteomes" id="UP000198253"/>
    </source>
</evidence>
<dbReference type="InParanoid" id="A0A1C5A9Y6"/>
<feature type="domain" description="Coenzyme Q-binding protein COQ10 START" evidence="1">
    <location>
        <begin position="11"/>
        <end position="124"/>
    </location>
</feature>
<dbReference type="SUPFAM" id="SSF55961">
    <property type="entry name" value="Bet v1-like"/>
    <property type="match status" value="1"/>
</dbReference>
<reference evidence="3" key="1">
    <citation type="submission" date="2016-06" db="EMBL/GenBank/DDBJ databases">
        <authorList>
            <person name="Varghese N."/>
            <person name="Submissions Spin"/>
        </authorList>
    </citation>
    <scope>NUCLEOTIDE SEQUENCE [LARGE SCALE GENOMIC DNA]</scope>
    <source>
        <strain evidence="3">DSM 43816</strain>
    </source>
</reference>
<accession>A0A1C5A9Y6</accession>
<dbReference type="RefSeq" id="WP_088986014.1">
    <property type="nucleotide sequence ID" value="NZ_JBFAII010000002.1"/>
</dbReference>
<dbReference type="InterPro" id="IPR005031">
    <property type="entry name" value="COQ10_START"/>
</dbReference>
<dbReference type="Gene3D" id="3.30.530.20">
    <property type="match status" value="1"/>
</dbReference>
<dbReference type="OrthoDB" id="156693at2"/>
<dbReference type="InterPro" id="IPR023393">
    <property type="entry name" value="START-like_dom_sf"/>
</dbReference>
<gene>
    <name evidence="2" type="ORF">GA0070618_6605</name>
</gene>
<evidence type="ECO:0000259" key="1">
    <source>
        <dbReference type="Pfam" id="PF03364"/>
    </source>
</evidence>
<dbReference type="Pfam" id="PF03364">
    <property type="entry name" value="Polyketide_cyc"/>
    <property type="match status" value="1"/>
</dbReference>
<proteinExistence type="predicted"/>
<evidence type="ECO:0000313" key="2">
    <source>
        <dbReference type="EMBL" id="SCF42038.1"/>
    </source>
</evidence>
<dbReference type="Proteomes" id="UP000198253">
    <property type="component" value="Chromosome I"/>
</dbReference>
<name>A0A1C5A9Y6_MICEC</name>
<sequence>MAEKTECAVVIDAPMDLVWEMTNDVPNWPDLFTEYASAEVLERDGNTIRFRLTMHPDENGRVNTWVSERTSDPATRTVRAHRIETGPFDFMHIFWAYREVDGGVEMRWEQEFHVKDEMPFDDAAMAAHLLKNSAIQMAAIKERIEKAAVARS</sequence>
<keyword evidence="3" id="KW-1185">Reference proteome</keyword>
<protein>
    <submittedName>
        <fullName evidence="2">Aromatase</fullName>
    </submittedName>
</protein>